<evidence type="ECO:0000256" key="8">
    <source>
        <dbReference type="ARBA" id="ARBA00022892"/>
    </source>
</evidence>
<dbReference type="CDD" id="cd15850">
    <property type="entry name" value="SNARE_syntaxin18"/>
    <property type="match status" value="1"/>
</dbReference>
<evidence type="ECO:0000256" key="11">
    <source>
        <dbReference type="ARBA" id="ARBA00023054"/>
    </source>
</evidence>
<keyword evidence="8" id="KW-0931">ER-Golgi transport</keyword>
<dbReference type="SUPFAM" id="SSF47661">
    <property type="entry name" value="t-snare proteins"/>
    <property type="match status" value="1"/>
</dbReference>
<evidence type="ECO:0000256" key="10">
    <source>
        <dbReference type="ARBA" id="ARBA00022989"/>
    </source>
</evidence>
<feature type="domain" description="SNARE-complex protein Syntaxin-18 N-terminal" evidence="14">
    <location>
        <begin position="1"/>
        <end position="93"/>
    </location>
</feature>
<evidence type="ECO:0000313" key="15">
    <source>
        <dbReference type="EMBL" id="CAB4025119.1"/>
    </source>
</evidence>
<dbReference type="PANTHER" id="PTHR15959:SF0">
    <property type="entry name" value="SYNTAXIN-18"/>
    <property type="match status" value="1"/>
</dbReference>
<comment type="function">
    <text evidence="1">Syntaxin that may be involved in targeting and fusion of Golgi-derived retrograde transport vesicles with the ER.</text>
</comment>
<name>A0A7D9L869_PARCT</name>
<evidence type="ECO:0000256" key="9">
    <source>
        <dbReference type="ARBA" id="ARBA00022927"/>
    </source>
</evidence>
<comment type="similarity">
    <text evidence="3">Belongs to the syntaxin family.</text>
</comment>
<keyword evidence="9" id="KW-0653">Protein transport</keyword>
<evidence type="ECO:0000256" key="6">
    <source>
        <dbReference type="ARBA" id="ARBA00022692"/>
    </source>
</evidence>
<dbReference type="GO" id="GO:0006890">
    <property type="term" value="P:retrograde vesicle-mediated transport, Golgi to endoplasmic reticulum"/>
    <property type="evidence" value="ECO:0007669"/>
    <property type="project" value="TreeGrafter"/>
</dbReference>
<dbReference type="Proteomes" id="UP001152795">
    <property type="component" value="Unassembled WGS sequence"/>
</dbReference>
<evidence type="ECO:0000256" key="4">
    <source>
        <dbReference type="ARBA" id="ARBA00019409"/>
    </source>
</evidence>
<sequence>MDRTAFFKACVKAIRTRNQAVKSSNLTSKDTSNILGRNRSKVTTEFGLKASEVKQNVSKLKEFLLKHRKDYINAVSHVSSGVTAMSDRERDQIDQDAQTFIRTCSTAIQSLKDGVVSQKNSEQVTEHRCNVLEVLEKYLKAACKLYSEQRAIRVKRVVDKKRISRLQCDNKKQSGRTMEMNDNPITSNPTHDGINDVEHEFTPEELQTFEQENKRIFDEMNSLANEVRNIEGRVVEIAKLQEVFSEKVLEQTKQIDHVYETTVKTTENVKDGNENIREAIKNNASFRVWILFFLVMCSFSLLFLDWYS</sequence>
<evidence type="ECO:0000313" key="16">
    <source>
        <dbReference type="Proteomes" id="UP001152795"/>
    </source>
</evidence>
<evidence type="ECO:0000256" key="12">
    <source>
        <dbReference type="ARBA" id="ARBA00023136"/>
    </source>
</evidence>
<organism evidence="15 16">
    <name type="scientific">Paramuricea clavata</name>
    <name type="common">Red gorgonian</name>
    <name type="synonym">Violescent sea-whip</name>
    <dbReference type="NCBI Taxonomy" id="317549"/>
    <lineage>
        <taxon>Eukaryota</taxon>
        <taxon>Metazoa</taxon>
        <taxon>Cnidaria</taxon>
        <taxon>Anthozoa</taxon>
        <taxon>Octocorallia</taxon>
        <taxon>Malacalcyonacea</taxon>
        <taxon>Plexauridae</taxon>
        <taxon>Paramuricea</taxon>
    </lineage>
</organism>
<accession>A0A7D9L869</accession>
<evidence type="ECO:0000256" key="1">
    <source>
        <dbReference type="ARBA" id="ARBA00003746"/>
    </source>
</evidence>
<keyword evidence="10" id="KW-1133">Transmembrane helix</keyword>
<dbReference type="OrthoDB" id="342981at2759"/>
<dbReference type="FunFam" id="1.20.5.110:FF:000015">
    <property type="entry name" value="Syntaxin-18, putative"/>
    <property type="match status" value="1"/>
</dbReference>
<keyword evidence="12" id="KW-0472">Membrane</keyword>
<keyword evidence="7" id="KW-0256">Endoplasmic reticulum</keyword>
<evidence type="ECO:0000259" key="14">
    <source>
        <dbReference type="Pfam" id="PF10496"/>
    </source>
</evidence>
<dbReference type="PANTHER" id="PTHR15959">
    <property type="entry name" value="SYNTAXIN-18"/>
    <property type="match status" value="1"/>
</dbReference>
<dbReference type="GO" id="GO:0005789">
    <property type="term" value="C:endoplasmic reticulum membrane"/>
    <property type="evidence" value="ECO:0007669"/>
    <property type="project" value="UniProtKB-SubCell"/>
</dbReference>
<proteinExistence type="inferred from homology"/>
<keyword evidence="11" id="KW-0175">Coiled coil</keyword>
<evidence type="ECO:0000256" key="7">
    <source>
        <dbReference type="ARBA" id="ARBA00022824"/>
    </source>
</evidence>
<evidence type="ECO:0000256" key="2">
    <source>
        <dbReference type="ARBA" id="ARBA00004389"/>
    </source>
</evidence>
<comment type="subcellular location">
    <subcellularLocation>
        <location evidence="13">Endomembrane system</location>
        <topology evidence="13">Single-pass type IV membrane protein</topology>
    </subcellularLocation>
    <subcellularLocation>
        <location evidence="2">Endoplasmic reticulum membrane</location>
        <topology evidence="2">Single-pass membrane protein</topology>
    </subcellularLocation>
</comment>
<protein>
    <recommendedName>
        <fullName evidence="4">Syntaxin-18</fullName>
    </recommendedName>
</protein>
<dbReference type="Gene3D" id="1.20.5.110">
    <property type="match status" value="1"/>
</dbReference>
<dbReference type="Pfam" id="PF10496">
    <property type="entry name" value="Syntaxin-18_N"/>
    <property type="match status" value="1"/>
</dbReference>
<gene>
    <name evidence="15" type="ORF">PACLA_8A059959</name>
</gene>
<keyword evidence="5" id="KW-0813">Transport</keyword>
<evidence type="ECO:0000256" key="13">
    <source>
        <dbReference type="ARBA" id="ARBA00046280"/>
    </source>
</evidence>
<dbReference type="InterPro" id="IPR010989">
    <property type="entry name" value="SNARE"/>
</dbReference>
<dbReference type="InterPro" id="IPR019529">
    <property type="entry name" value="Syntaxin-18_N"/>
</dbReference>
<reference evidence="15" key="1">
    <citation type="submission" date="2020-04" db="EMBL/GenBank/DDBJ databases">
        <authorList>
            <person name="Alioto T."/>
            <person name="Alioto T."/>
            <person name="Gomez Garrido J."/>
        </authorList>
    </citation>
    <scope>NUCLEOTIDE SEQUENCE</scope>
    <source>
        <strain evidence="15">A484AB</strain>
    </source>
</reference>
<dbReference type="GO" id="GO:0015031">
    <property type="term" value="P:protein transport"/>
    <property type="evidence" value="ECO:0007669"/>
    <property type="project" value="UniProtKB-KW"/>
</dbReference>
<keyword evidence="16" id="KW-1185">Reference proteome</keyword>
<dbReference type="EMBL" id="CACRXK020013424">
    <property type="protein sequence ID" value="CAB4025119.1"/>
    <property type="molecule type" value="Genomic_DNA"/>
</dbReference>
<dbReference type="AlphaFoldDB" id="A0A7D9L869"/>
<keyword evidence="6" id="KW-0812">Transmembrane</keyword>
<dbReference type="GO" id="GO:0031201">
    <property type="term" value="C:SNARE complex"/>
    <property type="evidence" value="ECO:0007669"/>
    <property type="project" value="TreeGrafter"/>
</dbReference>
<evidence type="ECO:0000256" key="5">
    <source>
        <dbReference type="ARBA" id="ARBA00022448"/>
    </source>
</evidence>
<comment type="caution">
    <text evidence="15">The sequence shown here is derived from an EMBL/GenBank/DDBJ whole genome shotgun (WGS) entry which is preliminary data.</text>
</comment>
<evidence type="ECO:0000256" key="3">
    <source>
        <dbReference type="ARBA" id="ARBA00009063"/>
    </source>
</evidence>